<dbReference type="EMBL" id="JABBWK010000233">
    <property type="protein sequence ID" value="KAG1886912.1"/>
    <property type="molecule type" value="Genomic_DNA"/>
</dbReference>
<protein>
    <submittedName>
        <fullName evidence="3">Uncharacterized protein</fullName>
    </submittedName>
</protein>
<organism evidence="3 6">
    <name type="scientific">Suillus fuscotomentosus</name>
    <dbReference type="NCBI Taxonomy" id="1912939"/>
    <lineage>
        <taxon>Eukaryota</taxon>
        <taxon>Fungi</taxon>
        <taxon>Dikarya</taxon>
        <taxon>Basidiomycota</taxon>
        <taxon>Agaricomycotina</taxon>
        <taxon>Agaricomycetes</taxon>
        <taxon>Agaricomycetidae</taxon>
        <taxon>Boletales</taxon>
        <taxon>Suillineae</taxon>
        <taxon>Suillaceae</taxon>
        <taxon>Suillus</taxon>
    </lineage>
</organism>
<feature type="compositionally biased region" description="Polar residues" evidence="1">
    <location>
        <begin position="191"/>
        <end position="203"/>
    </location>
</feature>
<proteinExistence type="predicted"/>
<evidence type="ECO:0000313" key="4">
    <source>
        <dbReference type="EMBL" id="KAG1898710.1"/>
    </source>
</evidence>
<accession>A0AAD4DYD2</accession>
<evidence type="ECO:0000313" key="5">
    <source>
        <dbReference type="EMBL" id="KAG1906427.1"/>
    </source>
</evidence>
<dbReference type="EMBL" id="JABBWK010000004">
    <property type="protein sequence ID" value="KAG1906427.1"/>
    <property type="molecule type" value="Genomic_DNA"/>
</dbReference>
<keyword evidence="6" id="KW-1185">Reference proteome</keyword>
<dbReference type="GeneID" id="64670792"/>
<dbReference type="Proteomes" id="UP001195769">
    <property type="component" value="Unassembled WGS sequence"/>
</dbReference>
<reference evidence="3" key="1">
    <citation type="journal article" date="2020" name="New Phytol.">
        <title>Comparative genomics reveals dynamic genome evolution in host specialist ectomycorrhizal fungi.</title>
        <authorList>
            <person name="Lofgren L.A."/>
            <person name="Nguyen N.H."/>
            <person name="Vilgalys R."/>
            <person name="Ruytinx J."/>
            <person name="Liao H.L."/>
            <person name="Branco S."/>
            <person name="Kuo A."/>
            <person name="LaButti K."/>
            <person name="Lipzen A."/>
            <person name="Andreopoulos W."/>
            <person name="Pangilinan J."/>
            <person name="Riley R."/>
            <person name="Hundley H."/>
            <person name="Na H."/>
            <person name="Barry K."/>
            <person name="Grigoriev I.V."/>
            <person name="Stajich J.E."/>
            <person name="Kennedy P.G."/>
        </authorList>
    </citation>
    <scope>NUCLEOTIDE SEQUENCE</scope>
    <source>
        <strain evidence="3">FC203</strain>
    </source>
</reference>
<evidence type="ECO:0000313" key="3">
    <source>
        <dbReference type="EMBL" id="KAG1896212.1"/>
    </source>
</evidence>
<comment type="caution">
    <text evidence="3">The sequence shown here is derived from an EMBL/GenBank/DDBJ whole genome shotgun (WGS) entry which is preliminary data.</text>
</comment>
<gene>
    <name evidence="5" type="ORF">F5891DRAFT_975238</name>
    <name evidence="4" type="ORF">F5891DRAFT_981618</name>
    <name evidence="3" type="ORF">F5891DRAFT_983575</name>
    <name evidence="2" type="ORF">F5891DRAFT_988589</name>
</gene>
<evidence type="ECO:0000313" key="2">
    <source>
        <dbReference type="EMBL" id="KAG1886912.1"/>
    </source>
</evidence>
<feature type="compositionally biased region" description="Low complexity" evidence="1">
    <location>
        <begin position="204"/>
        <end position="218"/>
    </location>
</feature>
<sequence length="226" mass="24884">MCSFRPDVSSPLCLPFLPLCLHSLFDISCLAISSLGLLQLGRFGQQQAIQQILAGETKIKTVSLIELGISVFLPDTEISHLSRVTPSKKPTSRDRCLSSIVLYSLLTKFVVLVKLSSVHTTMLLWSSPEPWFEPDFLVWFSCGLVHGPGVSQNWTIIWFLVLALGEQFNFASGILKLQDLLVSIKCRGPLTSPSSHSHEITASTPKINAPTKTKATKTTEFEVLGE</sequence>
<dbReference type="AlphaFoldDB" id="A0AAD4DYD2"/>
<dbReference type="RefSeq" id="XP_041232002.1">
    <property type="nucleotide sequence ID" value="XM_041376494.1"/>
</dbReference>
<dbReference type="EMBL" id="JABBWK010000037">
    <property type="protein sequence ID" value="KAG1898710.1"/>
    <property type="molecule type" value="Genomic_DNA"/>
</dbReference>
<feature type="region of interest" description="Disordered" evidence="1">
    <location>
        <begin position="191"/>
        <end position="218"/>
    </location>
</feature>
<evidence type="ECO:0000256" key="1">
    <source>
        <dbReference type="SAM" id="MobiDB-lite"/>
    </source>
</evidence>
<dbReference type="EMBL" id="JABBWK010000057">
    <property type="protein sequence ID" value="KAG1896212.1"/>
    <property type="molecule type" value="Genomic_DNA"/>
</dbReference>
<name>A0AAD4DYD2_9AGAM</name>
<evidence type="ECO:0000313" key="6">
    <source>
        <dbReference type="Proteomes" id="UP001195769"/>
    </source>
</evidence>